<dbReference type="Proteomes" id="UP001596135">
    <property type="component" value="Unassembled WGS sequence"/>
</dbReference>
<evidence type="ECO:0008006" key="5">
    <source>
        <dbReference type="Google" id="ProtNLM"/>
    </source>
</evidence>
<organism evidence="3 4">
    <name type="scientific">Nocardioides hankookensis</name>
    <dbReference type="NCBI Taxonomy" id="443157"/>
    <lineage>
        <taxon>Bacteria</taxon>
        <taxon>Bacillati</taxon>
        <taxon>Actinomycetota</taxon>
        <taxon>Actinomycetes</taxon>
        <taxon>Propionibacteriales</taxon>
        <taxon>Nocardioidaceae</taxon>
        <taxon>Nocardioides</taxon>
    </lineage>
</organism>
<dbReference type="RefSeq" id="WP_379152362.1">
    <property type="nucleotide sequence ID" value="NZ_JBHSRJ010000004.1"/>
</dbReference>
<evidence type="ECO:0000313" key="3">
    <source>
        <dbReference type="EMBL" id="MFC6042866.1"/>
    </source>
</evidence>
<feature type="region of interest" description="Disordered" evidence="1">
    <location>
        <begin position="63"/>
        <end position="82"/>
    </location>
</feature>
<gene>
    <name evidence="3" type="ORF">ACFPYL_07265</name>
</gene>
<feature type="compositionally biased region" description="Acidic residues" evidence="1">
    <location>
        <begin position="1"/>
        <end position="10"/>
    </location>
</feature>
<feature type="region of interest" description="Disordered" evidence="1">
    <location>
        <begin position="1"/>
        <end position="22"/>
    </location>
</feature>
<proteinExistence type="predicted"/>
<protein>
    <recommendedName>
        <fullName evidence="5">PknH-like extracellular domain-containing protein</fullName>
    </recommendedName>
</protein>
<sequence length="276" mass="28759">MPDPIDELENFTDPGLTMNPLPASEVRRRGTRMRRRNNALAAIGGVAAVAIIATPIAMAASNNTTGSSRDPGVAHSASPTTHEVTWVTSVPDDFALGDGMGTTDDPAHVGKERGEVVFSSIAICGSDVWTPEQPETTDVLGAVWSDLAEGGEQRTLALYPTEGAATDALAAMRQAVVDCPDQSTGGGDYIQPVKLRATSGDDALAYMDQYGDSAGPTGEGNAYVVTRVGNALLLDKTYFGSAGSVEVGQQTVQLLQNRAHGVEKLMCVFSADACGK</sequence>
<comment type="caution">
    <text evidence="3">The sequence shown here is derived from an EMBL/GenBank/DDBJ whole genome shotgun (WGS) entry which is preliminary data.</text>
</comment>
<dbReference type="EMBL" id="JBHSRJ010000004">
    <property type="protein sequence ID" value="MFC6042866.1"/>
    <property type="molecule type" value="Genomic_DNA"/>
</dbReference>
<accession>A0ABW1LH62</accession>
<keyword evidence="4" id="KW-1185">Reference proteome</keyword>
<reference evidence="4" key="1">
    <citation type="journal article" date="2019" name="Int. J. Syst. Evol. Microbiol.">
        <title>The Global Catalogue of Microorganisms (GCM) 10K type strain sequencing project: providing services to taxonomists for standard genome sequencing and annotation.</title>
        <authorList>
            <consortium name="The Broad Institute Genomics Platform"/>
            <consortium name="The Broad Institute Genome Sequencing Center for Infectious Disease"/>
            <person name="Wu L."/>
            <person name="Ma J."/>
        </authorList>
    </citation>
    <scope>NUCLEOTIDE SEQUENCE [LARGE SCALE GENOMIC DNA]</scope>
    <source>
        <strain evidence="4">CCUG 54522</strain>
    </source>
</reference>
<keyword evidence="2" id="KW-0472">Membrane</keyword>
<name>A0ABW1LH62_9ACTN</name>
<evidence type="ECO:0000256" key="1">
    <source>
        <dbReference type="SAM" id="MobiDB-lite"/>
    </source>
</evidence>
<evidence type="ECO:0000313" key="4">
    <source>
        <dbReference type="Proteomes" id="UP001596135"/>
    </source>
</evidence>
<feature type="transmembrane region" description="Helical" evidence="2">
    <location>
        <begin position="38"/>
        <end position="60"/>
    </location>
</feature>
<keyword evidence="2" id="KW-1133">Transmembrane helix</keyword>
<keyword evidence="2" id="KW-0812">Transmembrane</keyword>
<evidence type="ECO:0000256" key="2">
    <source>
        <dbReference type="SAM" id="Phobius"/>
    </source>
</evidence>